<dbReference type="InterPro" id="IPR000719">
    <property type="entry name" value="Prot_kinase_dom"/>
</dbReference>
<keyword evidence="2" id="KW-0808">Transferase</keyword>
<dbReference type="InterPro" id="IPR011009">
    <property type="entry name" value="Kinase-like_dom_sf"/>
</dbReference>
<comment type="caution">
    <text evidence="8">The sequence shown here is derived from an EMBL/GenBank/DDBJ whole genome shotgun (WGS) entry which is preliminary data.</text>
</comment>
<accession>A0A2A2K6R0</accession>
<dbReference type="GO" id="GO:0005524">
    <property type="term" value="F:ATP binding"/>
    <property type="evidence" value="ECO:0007669"/>
    <property type="project" value="UniProtKB-KW"/>
</dbReference>
<gene>
    <name evidence="8" type="ORF">WR25_02084</name>
</gene>
<protein>
    <recommendedName>
        <fullName evidence="7">Protein kinase domain-containing protein</fullName>
    </recommendedName>
</protein>
<dbReference type="PANTHER" id="PTHR24346:SF82">
    <property type="entry name" value="KP78A-RELATED"/>
    <property type="match status" value="1"/>
</dbReference>
<dbReference type="Gene3D" id="1.10.510.10">
    <property type="entry name" value="Transferase(Phosphotransferase) domain 1"/>
    <property type="match status" value="1"/>
</dbReference>
<proteinExistence type="predicted"/>
<sequence length="317" mass="35842">MLRMSCLLQVIPDQLSNTFCGSKSYSSPEVLLGIPYDPFKVAFLIPHKWMVGKLSALQADVWSVGVIAFIIVTDQMPFIEAQPNAMIVKSQKEHAYRFSSHLYLSEECISSIHFMMTYSPRDRSVDLPVSVFINASRGSRWVYEYGHKIGNTHLVSISDLNKLKFTDDGTTQLKKTKLKLDDRKYSVTQGLTPNKSLVFMAESFQADRSKGQPIKPATQVDGTITITPYLASTAEKESVDLPEELPIRPIRREAEADFDSLKQRHLPYGIPPKKRKRRDRESGQVKMEHLGIKQESQSHSEAETEGSIRSPSAKKHK</sequence>
<dbReference type="GO" id="GO:0035556">
    <property type="term" value="P:intracellular signal transduction"/>
    <property type="evidence" value="ECO:0007669"/>
    <property type="project" value="TreeGrafter"/>
</dbReference>
<evidence type="ECO:0000259" key="7">
    <source>
        <dbReference type="PROSITE" id="PS50011"/>
    </source>
</evidence>
<dbReference type="SUPFAM" id="SSF56112">
    <property type="entry name" value="Protein kinase-like (PK-like)"/>
    <property type="match status" value="1"/>
</dbReference>
<feature type="compositionally biased region" description="Basic and acidic residues" evidence="6">
    <location>
        <begin position="279"/>
        <end position="302"/>
    </location>
</feature>
<dbReference type="GO" id="GO:0050321">
    <property type="term" value="F:tau-protein kinase activity"/>
    <property type="evidence" value="ECO:0007669"/>
    <property type="project" value="TreeGrafter"/>
</dbReference>
<dbReference type="OrthoDB" id="504170at2759"/>
<dbReference type="STRING" id="2018661.A0A2A2K6R0"/>
<organism evidence="8 9">
    <name type="scientific">Diploscapter pachys</name>
    <dbReference type="NCBI Taxonomy" id="2018661"/>
    <lineage>
        <taxon>Eukaryota</taxon>
        <taxon>Metazoa</taxon>
        <taxon>Ecdysozoa</taxon>
        <taxon>Nematoda</taxon>
        <taxon>Chromadorea</taxon>
        <taxon>Rhabditida</taxon>
        <taxon>Rhabditina</taxon>
        <taxon>Rhabditomorpha</taxon>
        <taxon>Rhabditoidea</taxon>
        <taxon>Rhabditidae</taxon>
        <taxon>Diploscapter</taxon>
    </lineage>
</organism>
<feature type="domain" description="Protein kinase" evidence="7">
    <location>
        <begin position="1"/>
        <end position="133"/>
    </location>
</feature>
<evidence type="ECO:0000256" key="5">
    <source>
        <dbReference type="ARBA" id="ARBA00022840"/>
    </source>
</evidence>
<keyword evidence="1" id="KW-0723">Serine/threonine-protein kinase</keyword>
<name>A0A2A2K6R0_9BILA</name>
<dbReference type="PROSITE" id="PS50011">
    <property type="entry name" value="PROTEIN_KINASE_DOM"/>
    <property type="match status" value="1"/>
</dbReference>
<evidence type="ECO:0000256" key="1">
    <source>
        <dbReference type="ARBA" id="ARBA00022527"/>
    </source>
</evidence>
<evidence type="ECO:0000313" key="8">
    <source>
        <dbReference type="EMBL" id="PAV69582.1"/>
    </source>
</evidence>
<keyword evidence="9" id="KW-1185">Reference proteome</keyword>
<dbReference type="GO" id="GO:0000226">
    <property type="term" value="P:microtubule cytoskeleton organization"/>
    <property type="evidence" value="ECO:0007669"/>
    <property type="project" value="TreeGrafter"/>
</dbReference>
<dbReference type="GO" id="GO:0005737">
    <property type="term" value="C:cytoplasm"/>
    <property type="evidence" value="ECO:0007669"/>
    <property type="project" value="TreeGrafter"/>
</dbReference>
<evidence type="ECO:0000256" key="6">
    <source>
        <dbReference type="SAM" id="MobiDB-lite"/>
    </source>
</evidence>
<evidence type="ECO:0000256" key="4">
    <source>
        <dbReference type="ARBA" id="ARBA00022777"/>
    </source>
</evidence>
<keyword evidence="5" id="KW-0067">ATP-binding</keyword>
<reference evidence="8 9" key="1">
    <citation type="journal article" date="2017" name="Curr. Biol.">
        <title>Genome architecture and evolution of a unichromosomal asexual nematode.</title>
        <authorList>
            <person name="Fradin H."/>
            <person name="Zegar C."/>
            <person name="Gutwein M."/>
            <person name="Lucas J."/>
            <person name="Kovtun M."/>
            <person name="Corcoran D."/>
            <person name="Baugh L.R."/>
            <person name="Kiontke K."/>
            <person name="Gunsalus K."/>
            <person name="Fitch D.H."/>
            <person name="Piano F."/>
        </authorList>
    </citation>
    <scope>NUCLEOTIDE SEQUENCE [LARGE SCALE GENOMIC DNA]</scope>
    <source>
        <strain evidence="8">PF1309</strain>
    </source>
</reference>
<dbReference type="Proteomes" id="UP000218231">
    <property type="component" value="Unassembled WGS sequence"/>
</dbReference>
<evidence type="ECO:0000256" key="3">
    <source>
        <dbReference type="ARBA" id="ARBA00022741"/>
    </source>
</evidence>
<keyword evidence="4" id="KW-0418">Kinase</keyword>
<dbReference type="EMBL" id="LIAE01009485">
    <property type="protein sequence ID" value="PAV69582.1"/>
    <property type="molecule type" value="Genomic_DNA"/>
</dbReference>
<evidence type="ECO:0000313" key="9">
    <source>
        <dbReference type="Proteomes" id="UP000218231"/>
    </source>
</evidence>
<dbReference type="PANTHER" id="PTHR24346">
    <property type="entry name" value="MAP/MICROTUBULE AFFINITY-REGULATING KINASE"/>
    <property type="match status" value="1"/>
</dbReference>
<feature type="region of interest" description="Disordered" evidence="6">
    <location>
        <begin position="256"/>
        <end position="317"/>
    </location>
</feature>
<dbReference type="AlphaFoldDB" id="A0A2A2K6R0"/>
<keyword evidence="3" id="KW-0547">Nucleotide-binding</keyword>
<evidence type="ECO:0000256" key="2">
    <source>
        <dbReference type="ARBA" id="ARBA00022679"/>
    </source>
</evidence>